<accession>A0A7S3PMA0</accession>
<dbReference type="AlphaFoldDB" id="A0A7S3PMA0"/>
<organism evidence="1">
    <name type="scientific">Aplanochytrium stocchinoi</name>
    <dbReference type="NCBI Taxonomy" id="215587"/>
    <lineage>
        <taxon>Eukaryota</taxon>
        <taxon>Sar</taxon>
        <taxon>Stramenopiles</taxon>
        <taxon>Bigyra</taxon>
        <taxon>Labyrinthulomycetes</taxon>
        <taxon>Thraustochytrida</taxon>
        <taxon>Thraustochytriidae</taxon>
        <taxon>Aplanochytrium</taxon>
    </lineage>
</organism>
<protein>
    <submittedName>
        <fullName evidence="1">Uncharacterized protein</fullName>
    </submittedName>
</protein>
<dbReference type="PANTHER" id="PTHR40743">
    <property type="entry name" value="NUCLEOTIDE-DIPHOSPHO-SUGAR TRANSFERASE CONTAINING PROTEIN"/>
    <property type="match status" value="1"/>
</dbReference>
<reference evidence="1" key="1">
    <citation type="submission" date="2021-01" db="EMBL/GenBank/DDBJ databases">
        <authorList>
            <person name="Corre E."/>
            <person name="Pelletier E."/>
            <person name="Niang G."/>
            <person name="Scheremetjew M."/>
            <person name="Finn R."/>
            <person name="Kale V."/>
            <person name="Holt S."/>
            <person name="Cochrane G."/>
            <person name="Meng A."/>
            <person name="Brown T."/>
            <person name="Cohen L."/>
        </authorList>
    </citation>
    <scope>NUCLEOTIDE SEQUENCE</scope>
    <source>
        <strain evidence="1">GSBS06</strain>
    </source>
</reference>
<dbReference type="PANTHER" id="PTHR40743:SF1">
    <property type="entry name" value="POSSIBLE GLYCOSYLTRANSFERASE"/>
    <property type="match status" value="1"/>
</dbReference>
<gene>
    <name evidence="1" type="ORF">ASTO00021_LOCUS14034</name>
</gene>
<sequence length="102" mass="11911">MFEIPVPNSLADQLDFTQDIGHGTENRVIWEFQHHGYHSFNPCEIIHAYHYHCSGERKYKDKGKVISQAKYNNGVRKHGFIKPYWWSKYVSCPFPIGSGLNI</sequence>
<proteinExistence type="predicted"/>
<name>A0A7S3PMA0_9STRA</name>
<evidence type="ECO:0000313" key="1">
    <source>
        <dbReference type="EMBL" id="CAE0443978.1"/>
    </source>
</evidence>
<dbReference type="EMBL" id="HBIN01018399">
    <property type="protein sequence ID" value="CAE0443978.1"/>
    <property type="molecule type" value="Transcribed_RNA"/>
</dbReference>